<dbReference type="OrthoDB" id="433924at2759"/>
<dbReference type="RefSeq" id="XP_021873013.1">
    <property type="nucleotide sequence ID" value="XM_022012462.1"/>
</dbReference>
<feature type="compositionally biased region" description="Polar residues" evidence="1">
    <location>
        <begin position="427"/>
        <end position="441"/>
    </location>
</feature>
<keyword evidence="3" id="KW-1185">Reference proteome</keyword>
<feature type="compositionally biased region" description="Low complexity" evidence="1">
    <location>
        <begin position="470"/>
        <end position="483"/>
    </location>
</feature>
<dbReference type="AlphaFoldDB" id="A0A1Y1UM75"/>
<comment type="caution">
    <text evidence="2">The sequence shown here is derived from an EMBL/GenBank/DDBJ whole genome shotgun (WGS) entry which is preliminary data.</text>
</comment>
<evidence type="ECO:0000313" key="3">
    <source>
        <dbReference type="Proteomes" id="UP000193218"/>
    </source>
</evidence>
<accession>A0A1Y1UM75</accession>
<evidence type="ECO:0000313" key="2">
    <source>
        <dbReference type="EMBL" id="ORX39150.1"/>
    </source>
</evidence>
<dbReference type="GeneID" id="33554270"/>
<gene>
    <name evidence="2" type="ORF">BD324DRAFT_313400</name>
</gene>
<reference evidence="2 3" key="1">
    <citation type="submission" date="2017-03" db="EMBL/GenBank/DDBJ databases">
        <title>Widespread Adenine N6-methylation of Active Genes in Fungi.</title>
        <authorList>
            <consortium name="DOE Joint Genome Institute"/>
            <person name="Mondo S.J."/>
            <person name="Dannebaum R.O."/>
            <person name="Kuo R.C."/>
            <person name="Louie K.B."/>
            <person name="Bewick A.J."/>
            <person name="Labutti K."/>
            <person name="Haridas S."/>
            <person name="Kuo A."/>
            <person name="Salamov A."/>
            <person name="Ahrendt S.R."/>
            <person name="Lau R."/>
            <person name="Bowen B.P."/>
            <person name="Lipzen A."/>
            <person name="Sullivan W."/>
            <person name="Andreopoulos W.B."/>
            <person name="Clum A."/>
            <person name="Lindquist E."/>
            <person name="Daum C."/>
            <person name="Northen T.R."/>
            <person name="Ramamoorthy G."/>
            <person name="Schmitz R.J."/>
            <person name="Gryganskyi A."/>
            <person name="Culley D."/>
            <person name="Magnuson J."/>
            <person name="James T.Y."/>
            <person name="O'Malley M.A."/>
            <person name="Stajich J.E."/>
            <person name="Spatafora J.W."/>
            <person name="Visel A."/>
            <person name="Grigoriev I.V."/>
        </authorList>
    </citation>
    <scope>NUCLEOTIDE SEQUENCE [LARGE SCALE GENOMIC DNA]</scope>
    <source>
        <strain evidence="2 3">NRRL Y-17943</strain>
    </source>
</reference>
<dbReference type="EMBL" id="NBSH01000003">
    <property type="protein sequence ID" value="ORX39150.1"/>
    <property type="molecule type" value="Genomic_DNA"/>
</dbReference>
<protein>
    <submittedName>
        <fullName evidence="2">Uncharacterized protein</fullName>
    </submittedName>
</protein>
<proteinExistence type="predicted"/>
<feature type="compositionally biased region" description="Polar residues" evidence="1">
    <location>
        <begin position="248"/>
        <end position="272"/>
    </location>
</feature>
<sequence>MREPVPVFVKVPKRFSDYYHWKKIKIERHKEKERQQLAGKNSTTDSNGAVPLESERRPGPEEAGPSLPIPHKLQSKTSAAAPSPPSTTPAVVNPSSDLAPKPAAKPVRVTARPPAPVSEALDSLFEDEEPSASNTRTDQPMSSSTVDKPPAIGNGKKRKVVNSPDPGPTRKSPKVAEPLSSVTPATLPAPPPSIPLRIQSSAPSRMAEMGKIAKKSSEVLPIPQPSFGDLQPGIFDEVDLDAGADSSAKGNVSLANPPANSAATSFTPTLPSRSGPAVDESRLFMDAEDDGPQKPRPIIGSKPSPPSPSKESDLVIAPSAPISSSAPHPPQSVKVPTTERPKYQQPVRIKKIDDMPIPRKGPPQSAPTAPRKLSGNSTSVQPARYSPPNPTTMKSPHGVEGGRTPPGSLGSSLAPAYPPAPMPAAPSLTSFRPTHVPTQPKNFRAPRPITSTPYLPPLHRANLASPPRTALAPQPAVPAVSSAYNAAADPRRKGSTMPSPVLPSMPSPLGSADSKGGRTPTHPSSDPKIPHSGSRPEFAVPLEIACAIPLRDMSDLTFLELHLLPGAATSIASPTLCQRLLTADQGKMSIIFEEVDPIAVTGNIRLGAKVVEWVRAARIDNKEPGSKEAWEYLKDVIKDGKIYVSYVELTVSSPQHHYAILLGLPSSIDINHIGTGQWSLPEISAAIFVLQIPLTSVAPPELPNPVRANMIMDTKPVLPAVLHPASLLASYGISDEFLGQYRNRTVLKYPGGESRRDLVDSQLVAAFKRCDISGIKPNTLPSFVILLNQKFGKTIRSGSLRDAVPRETDLYVVGPSLSLYPSQYGLRRVWQTGGLITFSPTFILHSPEKFAAIMSLIRISGTWAAYVLPSIIEWCQQSWTIKTRCRDPAAAFDALTTALFLDEAVLRMSGSLADSGGGLAVSCAPPCIHDTQGCLAWHSWLVKLSAQSTLDEIAAICQGISTQTFVTNPTAPASTSKLNLVDIEQAQLADLTAMRMRPHLLPYRRYLYVGEASLSRADKEKLGASVEFVAAEDFSAVFSGTV</sequence>
<dbReference type="STRING" id="4999.A0A1Y1UM75"/>
<dbReference type="Proteomes" id="UP000193218">
    <property type="component" value="Unassembled WGS sequence"/>
</dbReference>
<name>A0A1Y1UM75_9TREE</name>
<evidence type="ECO:0000256" key="1">
    <source>
        <dbReference type="SAM" id="MobiDB-lite"/>
    </source>
</evidence>
<feature type="compositionally biased region" description="Low complexity" evidence="1">
    <location>
        <begin position="102"/>
        <end position="112"/>
    </location>
</feature>
<feature type="region of interest" description="Disordered" evidence="1">
    <location>
        <begin position="28"/>
        <end position="535"/>
    </location>
</feature>
<feature type="compositionally biased region" description="Polar residues" evidence="1">
    <location>
        <begin position="131"/>
        <end position="146"/>
    </location>
</feature>
<feature type="compositionally biased region" description="Polar residues" evidence="1">
    <location>
        <begin position="38"/>
        <end position="47"/>
    </location>
</feature>
<feature type="compositionally biased region" description="Low complexity" evidence="1">
    <location>
        <begin position="317"/>
        <end position="326"/>
    </location>
</feature>
<organism evidence="2 3">
    <name type="scientific">Kockovaella imperatae</name>
    <dbReference type="NCBI Taxonomy" id="4999"/>
    <lineage>
        <taxon>Eukaryota</taxon>
        <taxon>Fungi</taxon>
        <taxon>Dikarya</taxon>
        <taxon>Basidiomycota</taxon>
        <taxon>Agaricomycotina</taxon>
        <taxon>Tremellomycetes</taxon>
        <taxon>Tremellales</taxon>
        <taxon>Cuniculitremaceae</taxon>
        <taxon>Kockovaella</taxon>
    </lineage>
</organism>
<dbReference type="InParanoid" id="A0A1Y1UM75"/>